<dbReference type="PANTHER" id="PTHR34818:SF1">
    <property type="entry name" value="PROTEIN BLI-3"/>
    <property type="match status" value="1"/>
</dbReference>
<organism evidence="2 3">
    <name type="scientific">Sphingomonas aracearum</name>
    <dbReference type="NCBI Taxonomy" id="2283317"/>
    <lineage>
        <taxon>Bacteria</taxon>
        <taxon>Pseudomonadati</taxon>
        <taxon>Pseudomonadota</taxon>
        <taxon>Alphaproteobacteria</taxon>
        <taxon>Sphingomonadales</taxon>
        <taxon>Sphingomonadaceae</taxon>
        <taxon>Sphingomonas</taxon>
    </lineage>
</organism>
<dbReference type="InterPro" id="IPR052917">
    <property type="entry name" value="Stress-Dev_Protein"/>
</dbReference>
<evidence type="ECO:0000313" key="3">
    <source>
        <dbReference type="Proteomes" id="UP000253918"/>
    </source>
</evidence>
<dbReference type="Gene3D" id="2.30.110.10">
    <property type="entry name" value="Electron Transport, Fmn-binding Protein, Chain A"/>
    <property type="match status" value="1"/>
</dbReference>
<gene>
    <name evidence="2" type="ORF">DVW87_09565</name>
</gene>
<dbReference type="InterPro" id="IPR012349">
    <property type="entry name" value="Split_barrel_FMN-bd"/>
</dbReference>
<evidence type="ECO:0000259" key="1">
    <source>
        <dbReference type="Pfam" id="PF16242"/>
    </source>
</evidence>
<dbReference type="SUPFAM" id="SSF50475">
    <property type="entry name" value="FMN-binding split barrel"/>
    <property type="match status" value="1"/>
</dbReference>
<evidence type="ECO:0000313" key="2">
    <source>
        <dbReference type="EMBL" id="RDE05480.1"/>
    </source>
</evidence>
<name>A0A369VWC6_9SPHN</name>
<sequence length="167" mass="18213">MAEVQNTNVEEIKTTFWQKVADSPYMMVGLMDGQHSEPLTAQLDKDQVDTLFFFVGKDNRAAKGGPAMVQFVSKGHDFFACLAGNASIQNDRALIDKLWDKQVEAWFPGGKEDPNLALLRIDIESAELWETDVSISGRVKMLFGGTITASESSSHAKVATTAEGSPA</sequence>
<dbReference type="OrthoDB" id="1432662at2"/>
<comment type="caution">
    <text evidence="2">The sequence shown here is derived from an EMBL/GenBank/DDBJ whole genome shotgun (WGS) entry which is preliminary data.</text>
</comment>
<dbReference type="Pfam" id="PF16242">
    <property type="entry name" value="Pyrid_ox_like"/>
    <property type="match status" value="1"/>
</dbReference>
<feature type="domain" description="General stress protein FMN-binding split barrel" evidence="1">
    <location>
        <begin position="14"/>
        <end position="141"/>
    </location>
</feature>
<dbReference type="InterPro" id="IPR038725">
    <property type="entry name" value="YdaG_split_barrel_FMN-bd"/>
</dbReference>
<dbReference type="Proteomes" id="UP000253918">
    <property type="component" value="Unassembled WGS sequence"/>
</dbReference>
<dbReference type="AlphaFoldDB" id="A0A369VWC6"/>
<dbReference type="EMBL" id="QQNB01000002">
    <property type="protein sequence ID" value="RDE05480.1"/>
    <property type="molecule type" value="Genomic_DNA"/>
</dbReference>
<dbReference type="RefSeq" id="WP_114687550.1">
    <property type="nucleotide sequence ID" value="NZ_QQNB01000002.1"/>
</dbReference>
<accession>A0A369VWC6</accession>
<proteinExistence type="predicted"/>
<protein>
    <submittedName>
        <fullName evidence="2">General stress protein</fullName>
    </submittedName>
</protein>
<keyword evidence="3" id="KW-1185">Reference proteome</keyword>
<reference evidence="2 3" key="1">
    <citation type="submission" date="2018-07" db="EMBL/GenBank/DDBJ databases">
        <title>a novel species of Sphingomonas isolated from the rhizosphere soil of Araceae plant.</title>
        <authorList>
            <person name="Zhiyong W."/>
            <person name="Qinglan Z."/>
            <person name="Zhiwei F."/>
            <person name="Ding X."/>
            <person name="Gejiao W."/>
            <person name="Shixue Z."/>
        </authorList>
    </citation>
    <scope>NUCLEOTIDE SEQUENCE [LARGE SCALE GENOMIC DNA]</scope>
    <source>
        <strain evidence="2 3">WZY 27</strain>
    </source>
</reference>
<dbReference type="PANTHER" id="PTHR34818">
    <property type="entry name" value="PROTEIN BLI-3"/>
    <property type="match status" value="1"/>
</dbReference>